<name>A0ABU3WQ75_9NOCA</name>
<reference evidence="2 3" key="1">
    <citation type="submission" date="2019-10" db="EMBL/GenBank/DDBJ databases">
        <title>Draft Genome Assembly of Rhodococcus zopfii DSM44189.</title>
        <authorList>
            <person name="Sutton J.M."/>
            <person name="Akob D.M."/>
            <person name="Bushman T.J."/>
        </authorList>
    </citation>
    <scope>NUCLEOTIDE SEQUENCE [LARGE SCALE GENOMIC DNA]</scope>
    <source>
        <strain evidence="2 3">DSM 44189</strain>
    </source>
</reference>
<proteinExistence type="predicted"/>
<dbReference type="Proteomes" id="UP001275440">
    <property type="component" value="Unassembled WGS sequence"/>
</dbReference>
<keyword evidence="3" id="KW-1185">Reference proteome</keyword>
<evidence type="ECO:0000313" key="3">
    <source>
        <dbReference type="Proteomes" id="UP001275440"/>
    </source>
</evidence>
<gene>
    <name evidence="2" type="ORF">F8M49_13830</name>
</gene>
<accession>A0ABU3WQ75</accession>
<evidence type="ECO:0000256" key="1">
    <source>
        <dbReference type="SAM" id="MobiDB-lite"/>
    </source>
</evidence>
<dbReference type="EMBL" id="WBMO01000001">
    <property type="protein sequence ID" value="MDV2476154.1"/>
    <property type="molecule type" value="Genomic_DNA"/>
</dbReference>
<feature type="region of interest" description="Disordered" evidence="1">
    <location>
        <begin position="1"/>
        <end position="75"/>
    </location>
</feature>
<protein>
    <submittedName>
        <fullName evidence="2">Uncharacterized protein</fullName>
    </submittedName>
</protein>
<feature type="compositionally biased region" description="Basic and acidic residues" evidence="1">
    <location>
        <begin position="1"/>
        <end position="12"/>
    </location>
</feature>
<sequence>MTDSRSSSREPEPTAAFGAPVFAGTEVDQSVGFDDSTGAAGDPSEEGAHALAPRSEGDIPTASVADLIRQHSPEG</sequence>
<comment type="caution">
    <text evidence="2">The sequence shown here is derived from an EMBL/GenBank/DDBJ whole genome shotgun (WGS) entry which is preliminary data.</text>
</comment>
<organism evidence="2 3">
    <name type="scientific">Rhodococcus zopfii</name>
    <dbReference type="NCBI Taxonomy" id="43772"/>
    <lineage>
        <taxon>Bacteria</taxon>
        <taxon>Bacillati</taxon>
        <taxon>Actinomycetota</taxon>
        <taxon>Actinomycetes</taxon>
        <taxon>Mycobacteriales</taxon>
        <taxon>Nocardiaceae</taxon>
        <taxon>Rhodococcus</taxon>
    </lineage>
</organism>
<evidence type="ECO:0000313" key="2">
    <source>
        <dbReference type="EMBL" id="MDV2476154.1"/>
    </source>
</evidence>